<organism evidence="3 4">
    <name type="scientific">Rhizobium hidalgonense</name>
    <dbReference type="NCBI Taxonomy" id="1538159"/>
    <lineage>
        <taxon>Bacteria</taxon>
        <taxon>Pseudomonadati</taxon>
        <taxon>Pseudomonadota</taxon>
        <taxon>Alphaproteobacteria</taxon>
        <taxon>Hyphomicrobiales</taxon>
        <taxon>Rhizobiaceae</taxon>
        <taxon>Rhizobium/Agrobacterium group</taxon>
        <taxon>Rhizobium</taxon>
    </lineage>
</organism>
<dbReference type="AlphaFoldDB" id="A0AAJ2H3N5"/>
<evidence type="ECO:0000313" key="3">
    <source>
        <dbReference type="EMBL" id="MDR9778339.1"/>
    </source>
</evidence>
<dbReference type="InterPro" id="IPR017927">
    <property type="entry name" value="FAD-bd_FR_type"/>
</dbReference>
<dbReference type="Gene3D" id="2.40.30.10">
    <property type="entry name" value="Translation factors"/>
    <property type="match status" value="1"/>
</dbReference>
<dbReference type="SUPFAM" id="SSF52343">
    <property type="entry name" value="Ferredoxin reductase-like, C-terminal NADP-linked domain"/>
    <property type="match status" value="1"/>
</dbReference>
<dbReference type="SUPFAM" id="SSF63380">
    <property type="entry name" value="Riboflavin synthase domain-like"/>
    <property type="match status" value="1"/>
</dbReference>
<protein>
    <submittedName>
        <fullName evidence="3">FAD-binding oxidoreductase</fullName>
    </submittedName>
</protein>
<dbReference type="InterPro" id="IPR017938">
    <property type="entry name" value="Riboflavin_synthase-like_b-brl"/>
</dbReference>
<dbReference type="InterPro" id="IPR008333">
    <property type="entry name" value="Cbr1-like_FAD-bd_dom"/>
</dbReference>
<dbReference type="EMBL" id="JAVLSF010000712">
    <property type="protein sequence ID" value="MDR9778339.1"/>
    <property type="molecule type" value="Genomic_DNA"/>
</dbReference>
<dbReference type="InterPro" id="IPR039261">
    <property type="entry name" value="FNR_nucleotide-bd"/>
</dbReference>
<keyword evidence="1" id="KW-0560">Oxidoreductase</keyword>
<proteinExistence type="predicted"/>
<dbReference type="RefSeq" id="WP_310866419.1">
    <property type="nucleotide sequence ID" value="NZ_JAVLSF010000712.1"/>
</dbReference>
<dbReference type="PROSITE" id="PS51384">
    <property type="entry name" value="FAD_FR"/>
    <property type="match status" value="1"/>
</dbReference>
<dbReference type="InterPro" id="IPR013121">
    <property type="entry name" value="Fe_red_NAD-bd_6"/>
</dbReference>
<dbReference type="PANTHER" id="PTHR47354">
    <property type="entry name" value="NADH OXIDOREDUCTASE HCR"/>
    <property type="match status" value="1"/>
</dbReference>
<evidence type="ECO:0000256" key="1">
    <source>
        <dbReference type="ARBA" id="ARBA00023002"/>
    </source>
</evidence>
<feature type="non-terminal residue" evidence="3">
    <location>
        <position position="145"/>
    </location>
</feature>
<comment type="caution">
    <text evidence="3">The sequence shown here is derived from an EMBL/GenBank/DDBJ whole genome shotgun (WGS) entry which is preliminary data.</text>
</comment>
<feature type="non-terminal residue" evidence="3">
    <location>
        <position position="1"/>
    </location>
</feature>
<dbReference type="Pfam" id="PF00970">
    <property type="entry name" value="FAD_binding_6"/>
    <property type="match status" value="1"/>
</dbReference>
<sequence length="145" mass="16240">EAGQHLMVGAEVNGRCVYRSYSCSDVTGRPDLLEITVKQVNGGKLSHWLCQHARVGDVLQLQQPFGELVWPSTSQSVILLAAGSGITPLISLLRQHVQQSHHQHTNNQAIELHYWVSRAEQACFTEELNALTTILPNFKFYLYVT</sequence>
<accession>A0AAJ2H3N5</accession>
<dbReference type="Pfam" id="PF08030">
    <property type="entry name" value="NAD_binding_6"/>
    <property type="match status" value="1"/>
</dbReference>
<dbReference type="Gene3D" id="3.40.50.80">
    <property type="entry name" value="Nucleotide-binding domain of ferredoxin-NADP reductase (FNR) module"/>
    <property type="match status" value="1"/>
</dbReference>
<dbReference type="InterPro" id="IPR050415">
    <property type="entry name" value="MRET"/>
</dbReference>
<feature type="domain" description="FAD-binding FR-type" evidence="2">
    <location>
        <begin position="1"/>
        <end position="71"/>
    </location>
</feature>
<gene>
    <name evidence="3" type="ORF">RJJ65_38015</name>
</gene>
<reference evidence="3" key="1">
    <citation type="submission" date="2023-04" db="EMBL/GenBank/DDBJ databases">
        <title>Genomic characterization of faba bean (Vicia faba) microsymbionts in Mexican soils.</title>
        <authorList>
            <person name="Rivera Orduna F.N."/>
            <person name="Guevara-Luna J."/>
            <person name="Yan J."/>
            <person name="Arroyo-Herrera I."/>
            <person name="Li Y."/>
            <person name="Vasquez-Murrieta M.S."/>
            <person name="Wang E.T."/>
        </authorList>
    </citation>
    <scope>NUCLEOTIDE SEQUENCE</scope>
    <source>
        <strain evidence="3">CH26</strain>
    </source>
</reference>
<name>A0AAJ2H3N5_9HYPH</name>
<dbReference type="PANTHER" id="PTHR47354:SF3">
    <property type="entry name" value="OXIDOREDUCTASE-RELATED"/>
    <property type="match status" value="1"/>
</dbReference>
<dbReference type="GO" id="GO:0016491">
    <property type="term" value="F:oxidoreductase activity"/>
    <property type="evidence" value="ECO:0007669"/>
    <property type="project" value="UniProtKB-KW"/>
</dbReference>
<evidence type="ECO:0000259" key="2">
    <source>
        <dbReference type="PROSITE" id="PS51384"/>
    </source>
</evidence>
<dbReference type="Proteomes" id="UP001268610">
    <property type="component" value="Unassembled WGS sequence"/>
</dbReference>
<evidence type="ECO:0000313" key="4">
    <source>
        <dbReference type="Proteomes" id="UP001268610"/>
    </source>
</evidence>